<dbReference type="EMBL" id="CAJJDP010000037">
    <property type="protein sequence ID" value="CAD8160057.1"/>
    <property type="molecule type" value="Genomic_DNA"/>
</dbReference>
<sequence>MMGKQNQSIAFQQILVFQSFFSIKENIFHLKIENHLLELLDILQLLLIEDQKLVGRMIQNQ</sequence>
<accession>A0A8S1U866</accession>
<protein>
    <submittedName>
        <fullName evidence="1">Uncharacterized protein</fullName>
    </submittedName>
</protein>
<organism evidence="1 2">
    <name type="scientific">Paramecium octaurelia</name>
    <dbReference type="NCBI Taxonomy" id="43137"/>
    <lineage>
        <taxon>Eukaryota</taxon>
        <taxon>Sar</taxon>
        <taxon>Alveolata</taxon>
        <taxon>Ciliophora</taxon>
        <taxon>Intramacronucleata</taxon>
        <taxon>Oligohymenophorea</taxon>
        <taxon>Peniculida</taxon>
        <taxon>Parameciidae</taxon>
        <taxon>Paramecium</taxon>
    </lineage>
</organism>
<proteinExistence type="predicted"/>
<comment type="caution">
    <text evidence="1">The sequence shown here is derived from an EMBL/GenBank/DDBJ whole genome shotgun (WGS) entry which is preliminary data.</text>
</comment>
<evidence type="ECO:0000313" key="2">
    <source>
        <dbReference type="Proteomes" id="UP000683925"/>
    </source>
</evidence>
<reference evidence="1" key="1">
    <citation type="submission" date="2021-01" db="EMBL/GenBank/DDBJ databases">
        <authorList>
            <consortium name="Genoscope - CEA"/>
            <person name="William W."/>
        </authorList>
    </citation>
    <scope>NUCLEOTIDE SEQUENCE</scope>
</reference>
<keyword evidence="2" id="KW-1185">Reference proteome</keyword>
<gene>
    <name evidence="1" type="ORF">POCTA_138.1.T0370315</name>
</gene>
<evidence type="ECO:0000313" key="1">
    <source>
        <dbReference type="EMBL" id="CAD8160057.1"/>
    </source>
</evidence>
<dbReference type="Proteomes" id="UP000683925">
    <property type="component" value="Unassembled WGS sequence"/>
</dbReference>
<dbReference type="AlphaFoldDB" id="A0A8S1U866"/>
<name>A0A8S1U866_PAROT</name>